<name>A0A193QP48_SODGM</name>
<proteinExistence type="predicted"/>
<dbReference type="OrthoDB" id="9898999at2"/>
<dbReference type="Proteomes" id="UP000245838">
    <property type="component" value="Chromosome sggmmb4_Chromosome"/>
</dbReference>
<reference evidence="1 2" key="1">
    <citation type="submission" date="2015-05" db="EMBL/GenBank/DDBJ databases">
        <authorList>
            <person name="Goodhead I."/>
        </authorList>
    </citation>
    <scope>NUCLEOTIDE SEQUENCE [LARGE SCALE GENOMIC DNA]</scope>
    <source>
        <strain evidence="2">morsitans</strain>
    </source>
</reference>
<organism evidence="1 2">
    <name type="scientific">Sodalis glossinidius (strain morsitans)</name>
    <dbReference type="NCBI Taxonomy" id="343509"/>
    <lineage>
        <taxon>Bacteria</taxon>
        <taxon>Pseudomonadati</taxon>
        <taxon>Pseudomonadota</taxon>
        <taxon>Gammaproteobacteria</taxon>
        <taxon>Enterobacterales</taxon>
        <taxon>Bruguierivoracaceae</taxon>
        <taxon>Sodalis</taxon>
    </lineage>
</organism>
<dbReference type="AlphaFoldDB" id="A0A193QP48"/>
<accession>A0A193QP48</accession>
<sequence length="83" mass="9618">MSFLTIEVDNYDNGNAYESTKTIGINFEAIVEISKKVILGIPQILILSERKSFKTIRERDDYFDYIVSKLEIIDLSPKENNKE</sequence>
<evidence type="ECO:0000313" key="1">
    <source>
        <dbReference type="EMBL" id="CRL46710.1"/>
    </source>
</evidence>
<gene>
    <name evidence="1" type="ORF">SGGMMB4_05543</name>
</gene>
<evidence type="ECO:0000313" key="2">
    <source>
        <dbReference type="Proteomes" id="UP000245838"/>
    </source>
</evidence>
<protein>
    <submittedName>
        <fullName evidence="1">Uncharacterized protein</fullName>
    </submittedName>
</protein>
<dbReference type="BioCyc" id="SGLO343509:SGP1_RS21380-MONOMER"/>
<dbReference type="RefSeq" id="WP_041867282.1">
    <property type="nucleotide sequence ID" value="NC_007712.1"/>
</dbReference>
<dbReference type="EMBL" id="LN854557">
    <property type="protein sequence ID" value="CRL46710.1"/>
    <property type="molecule type" value="Genomic_DNA"/>
</dbReference>